<gene>
    <name evidence="6" type="ORF">A2664_01935</name>
</gene>
<dbReference type="Proteomes" id="UP000178873">
    <property type="component" value="Unassembled WGS sequence"/>
</dbReference>
<evidence type="ECO:0000256" key="2">
    <source>
        <dbReference type="ARBA" id="ARBA00022603"/>
    </source>
</evidence>
<dbReference type="Gene3D" id="3.40.50.150">
    <property type="entry name" value="Vaccinia Virus protein VP39"/>
    <property type="match status" value="1"/>
</dbReference>
<protein>
    <recommendedName>
        <fullName evidence="4">Methyltransferase</fullName>
        <ecNumber evidence="4">2.1.1.-</ecNumber>
    </recommendedName>
</protein>
<organism evidence="6 7">
    <name type="scientific">Candidatus Taylorbacteria bacterium RIFCSPHIGHO2_01_FULL_46_22b</name>
    <dbReference type="NCBI Taxonomy" id="1802301"/>
    <lineage>
        <taxon>Bacteria</taxon>
        <taxon>Candidatus Tayloriibacteriota</taxon>
    </lineage>
</organism>
<evidence type="ECO:0000256" key="1">
    <source>
        <dbReference type="ARBA" id="ARBA00006594"/>
    </source>
</evidence>
<dbReference type="InterPro" id="IPR029063">
    <property type="entry name" value="SAM-dependent_MTases_sf"/>
</dbReference>
<dbReference type="GO" id="GO:0032259">
    <property type="term" value="P:methylation"/>
    <property type="evidence" value="ECO:0007669"/>
    <property type="project" value="UniProtKB-KW"/>
</dbReference>
<dbReference type="PRINTS" id="PR00508">
    <property type="entry name" value="S21N4MTFRASE"/>
</dbReference>
<dbReference type="InterPro" id="IPR001091">
    <property type="entry name" value="RM_Methyltransferase"/>
</dbReference>
<accession>A0A1G2M2U9</accession>
<dbReference type="InterPro" id="IPR002052">
    <property type="entry name" value="DNA_methylase_N6_adenine_CS"/>
</dbReference>
<evidence type="ECO:0000313" key="7">
    <source>
        <dbReference type="Proteomes" id="UP000178873"/>
    </source>
</evidence>
<evidence type="ECO:0000259" key="5">
    <source>
        <dbReference type="Pfam" id="PF01555"/>
    </source>
</evidence>
<dbReference type="EMBL" id="MHRF01000007">
    <property type="protein sequence ID" value="OHA18208.1"/>
    <property type="molecule type" value="Genomic_DNA"/>
</dbReference>
<dbReference type="EC" id="2.1.1.-" evidence="4"/>
<dbReference type="SUPFAM" id="SSF53335">
    <property type="entry name" value="S-adenosyl-L-methionine-dependent methyltransferases"/>
    <property type="match status" value="1"/>
</dbReference>
<keyword evidence="2" id="KW-0489">Methyltransferase</keyword>
<evidence type="ECO:0000256" key="4">
    <source>
        <dbReference type="RuleBase" id="RU362026"/>
    </source>
</evidence>
<dbReference type="GO" id="GO:0008170">
    <property type="term" value="F:N-methyltransferase activity"/>
    <property type="evidence" value="ECO:0007669"/>
    <property type="project" value="InterPro"/>
</dbReference>
<dbReference type="Pfam" id="PF01555">
    <property type="entry name" value="N6_N4_Mtase"/>
    <property type="match status" value="1"/>
</dbReference>
<dbReference type="GO" id="GO:0003677">
    <property type="term" value="F:DNA binding"/>
    <property type="evidence" value="ECO:0007669"/>
    <property type="project" value="InterPro"/>
</dbReference>
<dbReference type="AlphaFoldDB" id="A0A1G2M2U9"/>
<feature type="domain" description="DNA methylase N-4/N-6" evidence="5">
    <location>
        <begin position="46"/>
        <end position="242"/>
    </location>
</feature>
<comment type="similarity">
    <text evidence="1 4">Belongs to the N(4)/N(6)-methyltransferase family.</text>
</comment>
<proteinExistence type="inferred from homology"/>
<dbReference type="PROSITE" id="PS00092">
    <property type="entry name" value="N6_MTASE"/>
    <property type="match status" value="1"/>
</dbReference>
<keyword evidence="3" id="KW-0808">Transferase</keyword>
<evidence type="ECO:0000256" key="3">
    <source>
        <dbReference type="ARBA" id="ARBA00022679"/>
    </source>
</evidence>
<reference evidence="6 7" key="1">
    <citation type="journal article" date="2016" name="Nat. Commun.">
        <title>Thousands of microbial genomes shed light on interconnected biogeochemical processes in an aquifer system.</title>
        <authorList>
            <person name="Anantharaman K."/>
            <person name="Brown C.T."/>
            <person name="Hug L.A."/>
            <person name="Sharon I."/>
            <person name="Castelle C.J."/>
            <person name="Probst A.J."/>
            <person name="Thomas B.C."/>
            <person name="Singh A."/>
            <person name="Wilkins M.J."/>
            <person name="Karaoz U."/>
            <person name="Brodie E.L."/>
            <person name="Williams K.H."/>
            <person name="Hubbard S.S."/>
            <person name="Banfield J.F."/>
        </authorList>
    </citation>
    <scope>NUCLEOTIDE SEQUENCE [LARGE SCALE GENOMIC DNA]</scope>
</reference>
<dbReference type="STRING" id="1802301.A2664_01935"/>
<name>A0A1G2M2U9_9BACT</name>
<sequence>MKHSLTQKPKSSIKVGDVFRIGDHILGCGDARDADFVNHLVGKAKIALILSDPPYGVAFVESKESFMNIKVQKKILNDGIVSESQYAQFTKDWLVPIMPHLASKNSVYIFNSDKMLFALREGMERSGIRFSQLLVWIKNHAIVGRKDYLPQHELVAYGWHGTHEFKKAKDKSILIYPKPNKSPLHPTQKPVGLLRRLVLNSSDIKSVVYDCFAGSGSTGIAAEQCKRRSILIERDEEYCQTIINRFEREFGFKATKV</sequence>
<dbReference type="InterPro" id="IPR002941">
    <property type="entry name" value="DNA_methylase_N4/N6"/>
</dbReference>
<evidence type="ECO:0000313" key="6">
    <source>
        <dbReference type="EMBL" id="OHA18208.1"/>
    </source>
</evidence>
<comment type="caution">
    <text evidence="6">The sequence shown here is derived from an EMBL/GenBank/DDBJ whole genome shotgun (WGS) entry which is preliminary data.</text>
</comment>